<organism evidence="1 2">
    <name type="scientific">Candidatus Pseudobacter hemicellulosilyticus</name>
    <dbReference type="NCBI Taxonomy" id="3121375"/>
    <lineage>
        <taxon>Bacteria</taxon>
        <taxon>Pseudomonadati</taxon>
        <taxon>Bacteroidota</taxon>
        <taxon>Chitinophagia</taxon>
        <taxon>Chitinophagales</taxon>
        <taxon>Chitinophagaceae</taxon>
        <taxon>Pseudobacter</taxon>
    </lineage>
</organism>
<gene>
    <name evidence="1" type="ORF">P0Y53_17780</name>
</gene>
<evidence type="ECO:0000313" key="1">
    <source>
        <dbReference type="EMBL" id="WEK34339.1"/>
    </source>
</evidence>
<proteinExistence type="predicted"/>
<sequence>MSSDMKKLSVPLLDGTTWTANWRNSDHHLGAESFLFNADDFRDILKEPNVAFVRIYIGLRVNSSNNLEPKMICVGADANQKDILSVPDADSTDAGRGSGVYDFSNPCPPLCGDTSSPLAGGAS</sequence>
<dbReference type="AlphaFoldDB" id="A0AAJ6BG26"/>
<name>A0AAJ6BG26_9BACT</name>
<evidence type="ECO:0000313" key="2">
    <source>
        <dbReference type="Proteomes" id="UP001220610"/>
    </source>
</evidence>
<reference evidence="1" key="1">
    <citation type="submission" date="2023-03" db="EMBL/GenBank/DDBJ databases">
        <title>Andean soil-derived lignocellulolytic bacterial consortium as a source of novel taxa and putative plastic-active enzymes.</title>
        <authorList>
            <person name="Diaz-Garcia L."/>
            <person name="Chuvochina M."/>
            <person name="Feuerriegel G."/>
            <person name="Bunk B."/>
            <person name="Sproer C."/>
            <person name="Streit W.R."/>
            <person name="Rodriguez L.M."/>
            <person name="Overmann J."/>
            <person name="Jimenez D.J."/>
        </authorList>
    </citation>
    <scope>NUCLEOTIDE SEQUENCE</scope>
    <source>
        <strain evidence="1">MAG 7</strain>
    </source>
</reference>
<accession>A0AAJ6BG26</accession>
<protein>
    <submittedName>
        <fullName evidence="1">Uncharacterized protein</fullName>
    </submittedName>
</protein>
<dbReference type="Proteomes" id="UP001220610">
    <property type="component" value="Chromosome"/>
</dbReference>
<dbReference type="EMBL" id="CP119311">
    <property type="protein sequence ID" value="WEK34339.1"/>
    <property type="molecule type" value="Genomic_DNA"/>
</dbReference>